<evidence type="ECO:0000256" key="3">
    <source>
        <dbReference type="SAM" id="SignalP"/>
    </source>
</evidence>
<feature type="transmembrane region" description="Helical" evidence="2">
    <location>
        <begin position="483"/>
        <end position="508"/>
    </location>
</feature>
<accession>A0A401PYU2</accession>
<keyword evidence="2" id="KW-1133">Transmembrane helix</keyword>
<reference evidence="5 6" key="1">
    <citation type="journal article" date="2018" name="Nat. Ecol. Evol.">
        <title>Shark genomes provide insights into elasmobranch evolution and the origin of vertebrates.</title>
        <authorList>
            <person name="Hara Y"/>
            <person name="Yamaguchi K"/>
            <person name="Onimaru K"/>
            <person name="Kadota M"/>
            <person name="Koyanagi M"/>
            <person name="Keeley SD"/>
            <person name="Tatsumi K"/>
            <person name="Tanaka K"/>
            <person name="Motone F"/>
            <person name="Kageyama Y"/>
            <person name="Nozu R"/>
            <person name="Adachi N"/>
            <person name="Nishimura O"/>
            <person name="Nakagawa R"/>
            <person name="Tanegashima C"/>
            <person name="Kiyatake I"/>
            <person name="Matsumoto R"/>
            <person name="Murakumo K"/>
            <person name="Nishida K"/>
            <person name="Terakita A"/>
            <person name="Kuratani S"/>
            <person name="Sato K"/>
            <person name="Hyodo S Kuraku.S."/>
        </authorList>
    </citation>
    <scope>NUCLEOTIDE SEQUENCE [LARGE SCALE GENOMIC DNA]</scope>
</reference>
<dbReference type="GO" id="GO:0048858">
    <property type="term" value="P:cell projection morphogenesis"/>
    <property type="evidence" value="ECO:0007669"/>
    <property type="project" value="TreeGrafter"/>
</dbReference>
<protein>
    <recommendedName>
        <fullName evidence="4">Neural chondroitin sulphate proteoglycan cytoplasmic domain-containing protein</fullName>
    </recommendedName>
</protein>
<feature type="domain" description="Neural chondroitin sulphate proteoglycan cytoplasmic" evidence="4">
    <location>
        <begin position="512"/>
        <end position="550"/>
    </location>
</feature>
<feature type="signal peptide" evidence="3">
    <location>
        <begin position="1"/>
        <end position="33"/>
    </location>
</feature>
<keyword evidence="3" id="KW-0732">Signal</keyword>
<evidence type="ECO:0000259" key="4">
    <source>
        <dbReference type="Pfam" id="PF06567"/>
    </source>
</evidence>
<gene>
    <name evidence="5" type="ORF">scyTo_0016806</name>
</gene>
<dbReference type="STRING" id="75743.A0A401PYU2"/>
<keyword evidence="6" id="KW-1185">Reference proteome</keyword>
<dbReference type="OrthoDB" id="9935774at2759"/>
<sequence length="601" mass="64962">MGKSIECEFHCSLGWKLLLLAWALCSHQFMAAAVPGSDDTVSAHPTEDTTSAVLNIDNSSSLTNSYAPDLQTVPRLKASLNVSTTPSHSPWPTPGESTQAFADALGKNSMEEQPQSEGLDDGTGSGQLGWEQGVNGSHSGSEEVGGLGVTSSSLTNDLDQEPAGCLGCQGAEQELEQEPPSPASPASPSAGQIAVPSLDKVKGAEGIGGTFGPTRGTAAFKENQDTKLDLFEEATNLTTQGAEGSTDYTRLDLEMQLWSQVGTIPALQPLTTSEPSEMPTDYIYSPENNTTIGSYDRFPVIEASDVLITPSNLGSTEDDLSDLPALTLGPDISVSDVQMATYYWDEISTELEDENELRLTTVSPKIQTMLVKEEGMSMQTVPNQDFRSESFLKKNAFTGSSGSESRRDTSLSPPVLGGNGSDCKLGYQKQNKSCKSICDMVPNYCYNGGQCYIMENVGAICRCNAQDYIWHKGMRCEFIITEFQVMCIAVGSSAVVILLLFMLTVFFAKKMYSLKTENKKLRKRSKYRPQLEQHNDNFSLSTIAEGSQANDDANGQNKTQDSLKTCPKDGDSLNVQNNWTPKHDNKDGASAEVNSLQNNMM</sequence>
<dbReference type="Pfam" id="PF06567">
    <property type="entry name" value="Neural_ProG_Cyt"/>
    <property type="match status" value="1"/>
</dbReference>
<evidence type="ECO:0000313" key="6">
    <source>
        <dbReference type="Proteomes" id="UP000288216"/>
    </source>
</evidence>
<keyword evidence="2" id="KW-0812">Transmembrane</keyword>
<feature type="chain" id="PRO_5019212435" description="Neural chondroitin sulphate proteoglycan cytoplasmic domain-containing protein" evidence="3">
    <location>
        <begin position="34"/>
        <end position="601"/>
    </location>
</feature>
<name>A0A401PYU2_SCYTO</name>
<dbReference type="OMA" id="RCEFIIT"/>
<evidence type="ECO:0000256" key="1">
    <source>
        <dbReference type="SAM" id="MobiDB-lite"/>
    </source>
</evidence>
<dbReference type="PANTHER" id="PTHR15381">
    <property type="entry name" value="CHONDROITIN SULFATE PROTEOGLYCAN 5 -RELATED"/>
    <property type="match status" value="1"/>
</dbReference>
<feature type="compositionally biased region" description="Polar residues" evidence="1">
    <location>
        <begin position="548"/>
        <end position="563"/>
    </location>
</feature>
<dbReference type="PANTHER" id="PTHR15381:SF1">
    <property type="entry name" value="CHONDROITIN SULFATE PROTEOGLYCAN 5"/>
    <property type="match status" value="1"/>
</dbReference>
<evidence type="ECO:0000313" key="5">
    <source>
        <dbReference type="EMBL" id="GCB78276.1"/>
    </source>
</evidence>
<dbReference type="GO" id="GO:0045202">
    <property type="term" value="C:synapse"/>
    <property type="evidence" value="ECO:0007669"/>
    <property type="project" value="TreeGrafter"/>
</dbReference>
<dbReference type="Proteomes" id="UP000288216">
    <property type="component" value="Unassembled WGS sequence"/>
</dbReference>
<dbReference type="EMBL" id="BFAA01010415">
    <property type="protein sequence ID" value="GCB78276.1"/>
    <property type="molecule type" value="Genomic_DNA"/>
</dbReference>
<feature type="region of interest" description="Disordered" evidence="1">
    <location>
        <begin position="548"/>
        <end position="601"/>
    </location>
</feature>
<proteinExistence type="predicted"/>
<feature type="region of interest" description="Disordered" evidence="1">
    <location>
        <begin position="173"/>
        <end position="192"/>
    </location>
</feature>
<organism evidence="5 6">
    <name type="scientific">Scyliorhinus torazame</name>
    <name type="common">Cloudy catshark</name>
    <name type="synonym">Catulus torazame</name>
    <dbReference type="NCBI Taxonomy" id="75743"/>
    <lineage>
        <taxon>Eukaryota</taxon>
        <taxon>Metazoa</taxon>
        <taxon>Chordata</taxon>
        <taxon>Craniata</taxon>
        <taxon>Vertebrata</taxon>
        <taxon>Chondrichthyes</taxon>
        <taxon>Elasmobranchii</taxon>
        <taxon>Galeomorphii</taxon>
        <taxon>Galeoidea</taxon>
        <taxon>Carcharhiniformes</taxon>
        <taxon>Scyliorhinidae</taxon>
        <taxon>Scyliorhinus</taxon>
    </lineage>
</organism>
<comment type="caution">
    <text evidence="5">The sequence shown here is derived from an EMBL/GenBank/DDBJ whole genome shotgun (WGS) entry which is preliminary data.</text>
</comment>
<keyword evidence="2" id="KW-0472">Membrane</keyword>
<feature type="compositionally biased region" description="Polar residues" evidence="1">
    <location>
        <begin position="592"/>
        <end position="601"/>
    </location>
</feature>
<dbReference type="InterPro" id="IPR009505">
    <property type="entry name" value="Neural_ProG_Cyt"/>
</dbReference>
<dbReference type="AlphaFoldDB" id="A0A401PYU2"/>
<evidence type="ECO:0000256" key="2">
    <source>
        <dbReference type="SAM" id="Phobius"/>
    </source>
</evidence>
<feature type="region of interest" description="Disordered" evidence="1">
    <location>
        <begin position="107"/>
        <end position="165"/>
    </location>
</feature>